<dbReference type="PROSITE" id="PS51704">
    <property type="entry name" value="GP_PDE"/>
    <property type="match status" value="1"/>
</dbReference>
<reference evidence="3" key="1">
    <citation type="submission" date="2020-06" db="EMBL/GenBank/DDBJ databases">
        <authorList>
            <person name="Dong N."/>
        </authorList>
    </citation>
    <scope>NUCLEOTIDE SEQUENCE</scope>
    <source>
        <strain evidence="3">R1692</strain>
    </source>
</reference>
<dbReference type="Pfam" id="PF03009">
    <property type="entry name" value="GDPD"/>
    <property type="match status" value="1"/>
</dbReference>
<name>A0ABT7NI63_9SPHI</name>
<accession>A0ABT7NI63</accession>
<feature type="chain" id="PRO_5045133476" evidence="1">
    <location>
        <begin position="30"/>
        <end position="281"/>
    </location>
</feature>
<keyword evidence="4" id="KW-1185">Reference proteome</keyword>
<dbReference type="PANTHER" id="PTHR46211">
    <property type="entry name" value="GLYCEROPHOSPHORYL DIESTER PHOSPHODIESTERASE"/>
    <property type="match status" value="1"/>
</dbReference>
<dbReference type="PANTHER" id="PTHR46211:SF14">
    <property type="entry name" value="GLYCEROPHOSPHODIESTER PHOSPHODIESTERASE"/>
    <property type="match status" value="1"/>
</dbReference>
<comment type="caution">
    <text evidence="3">The sequence shown here is derived from an EMBL/GenBank/DDBJ whole genome shotgun (WGS) entry which is preliminary data.</text>
</comment>
<dbReference type="RefSeq" id="WP_286650207.1">
    <property type="nucleotide sequence ID" value="NZ_JACAGK010000002.1"/>
</dbReference>
<dbReference type="Gene3D" id="3.20.20.190">
    <property type="entry name" value="Phosphatidylinositol (PI) phosphodiesterase"/>
    <property type="match status" value="1"/>
</dbReference>
<evidence type="ECO:0000259" key="2">
    <source>
        <dbReference type="PROSITE" id="PS51704"/>
    </source>
</evidence>
<protein>
    <submittedName>
        <fullName evidence="3">Glycerophosphodiester phosphodiesterase</fullName>
    </submittedName>
</protein>
<evidence type="ECO:0000256" key="1">
    <source>
        <dbReference type="SAM" id="SignalP"/>
    </source>
</evidence>
<evidence type="ECO:0000313" key="3">
    <source>
        <dbReference type="EMBL" id="MDM1046872.1"/>
    </source>
</evidence>
<feature type="domain" description="GP-PDE" evidence="2">
    <location>
        <begin position="34"/>
        <end position="271"/>
    </location>
</feature>
<dbReference type="Proteomes" id="UP001170954">
    <property type="component" value="Unassembled WGS sequence"/>
</dbReference>
<reference evidence="3" key="2">
    <citation type="journal article" date="2022" name="Sci. Total Environ.">
        <title>Prevalence, transmission, and molecular epidemiology of tet(X)-positive bacteria among humans, animals, and environmental niches in China: An epidemiological, and genomic-based study.</title>
        <authorList>
            <person name="Dong N."/>
            <person name="Zeng Y."/>
            <person name="Cai C."/>
            <person name="Sun C."/>
            <person name="Lu J."/>
            <person name="Liu C."/>
            <person name="Zhou H."/>
            <person name="Sun Q."/>
            <person name="Shu L."/>
            <person name="Wang H."/>
            <person name="Wang Y."/>
            <person name="Wang S."/>
            <person name="Wu C."/>
            <person name="Chan E.W."/>
            <person name="Chen G."/>
            <person name="Shen Z."/>
            <person name="Chen S."/>
            <person name="Zhang R."/>
        </authorList>
    </citation>
    <scope>NUCLEOTIDE SEQUENCE</scope>
    <source>
        <strain evidence="3">R1692</strain>
    </source>
</reference>
<evidence type="ECO:0000313" key="4">
    <source>
        <dbReference type="Proteomes" id="UP001170954"/>
    </source>
</evidence>
<dbReference type="SUPFAM" id="SSF51695">
    <property type="entry name" value="PLC-like phosphodiesterases"/>
    <property type="match status" value="1"/>
</dbReference>
<dbReference type="EMBL" id="JACAGK010000002">
    <property type="protein sequence ID" value="MDM1046872.1"/>
    <property type="molecule type" value="Genomic_DNA"/>
</dbReference>
<sequence length="281" mass="31958">MKIRTIKKAFKLSLLGISLSLATISVSVAQLNEVKIFAHRAGAYEYDENTLAAFKATYEQGMRGYETDVRISKDGQLVIFHDDNLKRIVGREGAIEDMTLSEIKKLKTLKGNEIPTLDEVVAYFKDKPGVYIEFEMKTNKPLYEEAKLHKYCDMLYNKVYSNRPQDSDYLLTSFDKRPLRYLKAKYPDADLMFIKGEALTQALIDETKELGIKRIAANITQTTRAMVKDAKKQGMTVSLWPGRSVDDFLLGLSLGSDYLCTDVPIEVSKWVKNNAAWIKLK</sequence>
<keyword evidence="1" id="KW-0732">Signal</keyword>
<organism evidence="3 4">
    <name type="scientific">Sphingobacterium hotanense</name>
    <dbReference type="NCBI Taxonomy" id="649196"/>
    <lineage>
        <taxon>Bacteria</taxon>
        <taxon>Pseudomonadati</taxon>
        <taxon>Bacteroidota</taxon>
        <taxon>Sphingobacteriia</taxon>
        <taxon>Sphingobacteriales</taxon>
        <taxon>Sphingobacteriaceae</taxon>
        <taxon>Sphingobacterium</taxon>
    </lineage>
</organism>
<gene>
    <name evidence="3" type="ORF">HX018_01220</name>
</gene>
<dbReference type="CDD" id="cd08556">
    <property type="entry name" value="GDPD"/>
    <property type="match status" value="1"/>
</dbReference>
<dbReference type="InterPro" id="IPR030395">
    <property type="entry name" value="GP_PDE_dom"/>
</dbReference>
<proteinExistence type="predicted"/>
<dbReference type="InterPro" id="IPR017946">
    <property type="entry name" value="PLC-like_Pdiesterase_TIM-brl"/>
</dbReference>
<feature type="signal peptide" evidence="1">
    <location>
        <begin position="1"/>
        <end position="29"/>
    </location>
</feature>